<sequence length="71" mass="8447">MRQEEQVVHLTHEELQHMIEATNRNAIVEYETRTVTPSVRERLRRQLFKGKGKTIAHDPKEVTSRAEHDRE</sequence>
<feature type="region of interest" description="Disordered" evidence="1">
    <location>
        <begin position="50"/>
        <end position="71"/>
    </location>
</feature>
<proteinExistence type="predicted"/>
<dbReference type="EMBL" id="JACGWN010000010">
    <property type="protein sequence ID" value="KAL0427794.1"/>
    <property type="molecule type" value="Genomic_DNA"/>
</dbReference>
<evidence type="ECO:0000313" key="2">
    <source>
        <dbReference type="EMBL" id="KAL0427794.1"/>
    </source>
</evidence>
<reference evidence="2" key="2">
    <citation type="journal article" date="2024" name="Plant">
        <title>Genomic evolution and insights into agronomic trait innovations of Sesamum species.</title>
        <authorList>
            <person name="Miao H."/>
            <person name="Wang L."/>
            <person name="Qu L."/>
            <person name="Liu H."/>
            <person name="Sun Y."/>
            <person name="Le M."/>
            <person name="Wang Q."/>
            <person name="Wei S."/>
            <person name="Zheng Y."/>
            <person name="Lin W."/>
            <person name="Duan Y."/>
            <person name="Cao H."/>
            <person name="Xiong S."/>
            <person name="Wang X."/>
            <person name="Wei L."/>
            <person name="Li C."/>
            <person name="Ma Q."/>
            <person name="Ju M."/>
            <person name="Zhao R."/>
            <person name="Li G."/>
            <person name="Mu C."/>
            <person name="Tian Q."/>
            <person name="Mei H."/>
            <person name="Zhang T."/>
            <person name="Gao T."/>
            <person name="Zhang H."/>
        </authorList>
    </citation>
    <scope>NUCLEOTIDE SEQUENCE</scope>
    <source>
        <strain evidence="2">KEN1</strain>
    </source>
</reference>
<gene>
    <name evidence="2" type="ORF">Slati_2954200</name>
</gene>
<feature type="compositionally biased region" description="Basic and acidic residues" evidence="1">
    <location>
        <begin position="55"/>
        <end position="71"/>
    </location>
</feature>
<dbReference type="AlphaFoldDB" id="A0AAW2VDI3"/>
<comment type="caution">
    <text evidence="2">The sequence shown here is derived from an EMBL/GenBank/DDBJ whole genome shotgun (WGS) entry which is preliminary data.</text>
</comment>
<name>A0AAW2VDI3_9LAMI</name>
<protein>
    <submittedName>
        <fullName evidence="2">Uncharacterized protein</fullName>
    </submittedName>
</protein>
<evidence type="ECO:0000256" key="1">
    <source>
        <dbReference type="SAM" id="MobiDB-lite"/>
    </source>
</evidence>
<organism evidence="2">
    <name type="scientific">Sesamum latifolium</name>
    <dbReference type="NCBI Taxonomy" id="2727402"/>
    <lineage>
        <taxon>Eukaryota</taxon>
        <taxon>Viridiplantae</taxon>
        <taxon>Streptophyta</taxon>
        <taxon>Embryophyta</taxon>
        <taxon>Tracheophyta</taxon>
        <taxon>Spermatophyta</taxon>
        <taxon>Magnoliopsida</taxon>
        <taxon>eudicotyledons</taxon>
        <taxon>Gunneridae</taxon>
        <taxon>Pentapetalae</taxon>
        <taxon>asterids</taxon>
        <taxon>lamiids</taxon>
        <taxon>Lamiales</taxon>
        <taxon>Pedaliaceae</taxon>
        <taxon>Sesamum</taxon>
    </lineage>
</organism>
<reference evidence="2" key="1">
    <citation type="submission" date="2020-06" db="EMBL/GenBank/DDBJ databases">
        <authorList>
            <person name="Li T."/>
            <person name="Hu X."/>
            <person name="Zhang T."/>
            <person name="Song X."/>
            <person name="Zhang H."/>
            <person name="Dai N."/>
            <person name="Sheng W."/>
            <person name="Hou X."/>
            <person name="Wei L."/>
        </authorList>
    </citation>
    <scope>NUCLEOTIDE SEQUENCE</scope>
    <source>
        <strain evidence="2">KEN1</strain>
        <tissue evidence="2">Leaf</tissue>
    </source>
</reference>
<accession>A0AAW2VDI3</accession>